<dbReference type="Pfam" id="PF05048">
    <property type="entry name" value="NosD"/>
    <property type="match status" value="3"/>
</dbReference>
<dbReference type="InterPro" id="IPR012334">
    <property type="entry name" value="Pectin_lyas_fold"/>
</dbReference>
<dbReference type="Pfam" id="PF00395">
    <property type="entry name" value="SLH"/>
    <property type="match status" value="3"/>
</dbReference>
<comment type="caution">
    <text evidence="12">The sequence shown here is derived from an EMBL/GenBank/DDBJ whole genome shotgun (WGS) entry which is preliminary data.</text>
</comment>
<keyword evidence="3" id="KW-0964">Secreted</keyword>
<dbReference type="InterPro" id="IPR011050">
    <property type="entry name" value="Pectin_lyase_fold/virulence"/>
</dbReference>
<feature type="domain" description="SLH" evidence="11">
    <location>
        <begin position="2383"/>
        <end position="2446"/>
    </location>
</feature>
<keyword evidence="13" id="KW-1185">Reference proteome</keyword>
<organism evidence="12 13">
    <name type="scientific">Cohnella hashimotonis</name>
    <dbReference type="NCBI Taxonomy" id="2826895"/>
    <lineage>
        <taxon>Bacteria</taxon>
        <taxon>Bacillati</taxon>
        <taxon>Bacillota</taxon>
        <taxon>Bacilli</taxon>
        <taxon>Bacillales</taxon>
        <taxon>Paenibacillaceae</taxon>
        <taxon>Cohnella</taxon>
    </lineage>
</organism>
<dbReference type="PANTHER" id="PTHR40088">
    <property type="entry name" value="PECTATE LYASE (EUROFUNG)"/>
    <property type="match status" value="1"/>
</dbReference>
<dbReference type="InterPro" id="IPR059226">
    <property type="entry name" value="Choice_anch_Q_dom"/>
</dbReference>
<feature type="region of interest" description="Disordered" evidence="9">
    <location>
        <begin position="1036"/>
        <end position="1055"/>
    </location>
</feature>
<sequence>MNKRSANGLCRAIVFCLMLTLFAPAGRFEAAAAGTGDTGTSVAGSVYYLAADGSDQNAGTQSEPFGTITYASGKLRPGDTLIVGPGTYPGYLLINGQGKADPSSPAIEVRGDGTGEAIIQGGERSYAAYILSSRNIHLSDLTFTYANSGTTGVALYMHDSIDVSVNDSVFSDASVGVYVREGTDRFTISNSSFSNIRSDNGAITLYNAKNGQVYNNTMTGNYYGIQLIAQTTAGNTLYNNSLYNNDYDMYVRGDLNGTPTSNRFVNNIFGAAIKEPGTFLDQNTLDYNLYNTQSPTLTRILADSPTLSLAPLQAKSQERHGIIGEAQLANPGAGDFRIQEGSAAIGAGTDTYYSIADKDGTTRSLPIDIGAYKYDAGQGGGTQGKQYFLAPNGSDDNPGTLDRPFGTIAYASGKLQPGDSLYIRGGTYPGYMLIEGKGKGDPSSPAIYVSNYMGEKAVIQGGERSYAGYVLSSSNVKIKGLSFTFENSGTSGVGLYVHDARNVTIQHSEFHDATVGVYVREGSAGFELSGSRLYNISSDNGALTLYNASGGQVFNNLIYNSYYGIQLLDQRTQGNTLANNTMYGNSYDLYVRGDLNGLPRDNRLVNNIFGAKLKGADVSAAEPAGTFLTLNVLDYNVYNTQSPNLDSIVEGHGLTLDPLRAAGQERHGVIGNARLQSPDSADFHLPERSVAIGSGTPEGAPSEDLDAVARQEPIDVGAYAYVKSATGGNTYYLAPNGDDNNPGTIDKPLGTIVYASGKLQPGDTLIIRGGTYNGYLLINTKGQNKPDSPLIHVRNYASEKVVIKNDLAQTAYVGYVLFSSNVLIEGLGFTYRGTSKSGTAMIVHDSQNVTLRNNEMFDAECGIMIRQGSKNVTAYNNVIHGNNGYYGGLFLYDGAHDNRIFNNVVYDNVYGLGMAASATANNQIDNNTFYGNKFDVWARNLSGIPQDNSFMNNAFSSVLQNPESFLSLNEFDYNSYNLDAPGLTKEIIEGDGRLTLEGMHSLGLEEHGTIGGAAFRDPAALDFHLTAASAPLIGKANPERLPAEDKEGKSRAGSSDIGAYVYDGSAVRYVSPNGSDDNPGTKELPFRTIEAALSHAGDGDTIELADGVYPEALSIDGKDKLTIRGASSGAVLNGAMTVTDSRQILLDRLQLGDVTIQDTSEATVRGSVIDGRLVLSGSAGFVLDANTFSYDEDGAAVTLEGASGGQATNNLFVGNDTALALAGAGADGNTISNNDFYGGKRASVRFGHAGGSPANNVVQNNIFATRWIAEQADSLTANTFDFNLYDSRSLTSGVAAVESPAQSRTLPQLQQSGLEASGLLDEPGYLNEAGSDFRLYRYSAARGTGTDRNAPSVDRNGTPRTLPYDIGAFAYTGDVNTYYVSTSGDDANPGSAEAPFRSIRQAIALVKPGETIEVAGGVYEEPIVIHNKEGRKGDPYQLKAAPGADVLIRSEDGLTVDGSTSYWTIAGLSFEGFADRAVRVAAGAEHVSLLDLTIRGSGDSGVELDGTLDVVLNGLEIAGEGSFGIGVKVDNARQTTLDRLLVSGAEQAAVSIVDSRTSKVRSSLLLHSGSGLRLGASAEGVAVYNNDFYGNASTDVQVAATASGIKLKNNIFASAGKTAVVADRAAEVLALDMDYNAYASGTTSVVRVGAEGSASDLTLDDLRQQGKEAHGLTGDPLFADPGQNQFGLKSGSPLQGAGIKELDTPTIGYDGVAFLNPVDIGALFSPYSNKTYYVATTGSDSNDGSLESPWRTIGKGMKSLRPTDTLLIRGGTYNERVDIMGAGGSPELWYTVRNYPGEEVIMDTKFREDVGIKFVESSYWRIEGLKMTGYTGAAIWVTANSKYIDMNKLEIWGISNKEFVLYGTEGILGDGSFSSIRNSYIHDIAQDRMSQADHGIYIGYGAYNWTIANNVIDNAPGGGLQMYGLPVGSNDSVIVNNVFSRNKYGIIATMGARNTITNNTFYNNWYNDIYFDYNFTDGFIQNNVFYNDIPVGTKVRVEDAANQATKEATVDPTVFGMYHSEEDKEIEGNAFRNNTIVYKTYAPQIKNASYVKQAAADYMKADRANTYADIRIEADAGFVDADNRDFRLKKGSILIDAGVADLAPTTDLTGATRVNAPDIGAYEGESPETENPGENPGNEPGNPPGNGQGNGSGTGVGSEGDRSLKLDKDDMQANVRPDGTTYWTVKPEVRQQVLSALRQDGNGVVTLHATAGKNGSPADVVLPGAWLVQGISANKTFAIDIQTDSGSVELPAKALDRWASRMKRELAGGDIRVRIGTADDGRQADIRRLTTSLGAEASGEAVQFQVSYATADGETMMNGFGPGKLIKQLKATNAGSTVGLTLAKYDEAAGRLIFVPHTLRVDADGTVLASIVDGANGTYVLLRIQRSFADIQGHWAQANVESLASKLLLQGVAPTRFDPDAQVTRAAFTAMLVRALGLTGDGPTPSSVFGDVGGEAWYADSVAIATQWGLVQGTGGSSFHPDAAITREQMSQLLSRALALADAQSADGAVAASLTSYKDASDVSGWAQDAVRQAVSLGLVKGLADGMLAPQKPATRAEAATMLTRFLQRINGLNT</sequence>
<dbReference type="InterPro" id="IPR052052">
    <property type="entry name" value="Polysaccharide_Lyase_9"/>
</dbReference>
<name>A0ABT6TE01_9BACL</name>
<dbReference type="InterPro" id="IPR007742">
    <property type="entry name" value="NosD_dom"/>
</dbReference>
<feature type="domain" description="SLH" evidence="11">
    <location>
        <begin position="2447"/>
        <end position="2508"/>
    </location>
</feature>
<dbReference type="PANTHER" id="PTHR40088:SF1">
    <property type="entry name" value="PECTATE LYASE PEL9"/>
    <property type="match status" value="1"/>
</dbReference>
<dbReference type="EMBL" id="JAGRPV010000001">
    <property type="protein sequence ID" value="MDI4645041.1"/>
    <property type="molecule type" value="Genomic_DNA"/>
</dbReference>
<keyword evidence="6" id="KW-0106">Calcium</keyword>
<protein>
    <submittedName>
        <fullName evidence="12">Right-handed parallel beta-helix repeat-containing protein</fullName>
    </submittedName>
</protein>
<evidence type="ECO:0000256" key="1">
    <source>
        <dbReference type="ARBA" id="ARBA00001913"/>
    </source>
</evidence>
<evidence type="ECO:0000256" key="9">
    <source>
        <dbReference type="SAM" id="MobiDB-lite"/>
    </source>
</evidence>
<dbReference type="PROSITE" id="PS51272">
    <property type="entry name" value="SLH"/>
    <property type="match status" value="3"/>
</dbReference>
<evidence type="ECO:0000256" key="10">
    <source>
        <dbReference type="SAM" id="SignalP"/>
    </source>
</evidence>
<evidence type="ECO:0000256" key="2">
    <source>
        <dbReference type="ARBA" id="ARBA00004613"/>
    </source>
</evidence>
<keyword evidence="7" id="KW-0456">Lyase</keyword>
<comment type="subcellular location">
    <subcellularLocation>
        <location evidence="2">Secreted</location>
    </subcellularLocation>
</comment>
<comment type="similarity">
    <text evidence="8">Belongs to the polysaccharide lyase 9 family.</text>
</comment>
<dbReference type="InterPro" id="IPR039448">
    <property type="entry name" value="Beta_helix"/>
</dbReference>
<dbReference type="InterPro" id="IPR001119">
    <property type="entry name" value="SLH_dom"/>
</dbReference>
<evidence type="ECO:0000256" key="3">
    <source>
        <dbReference type="ARBA" id="ARBA00022525"/>
    </source>
</evidence>
<keyword evidence="4" id="KW-0479">Metal-binding</keyword>
<evidence type="ECO:0000313" key="12">
    <source>
        <dbReference type="EMBL" id="MDI4645041.1"/>
    </source>
</evidence>
<dbReference type="Proteomes" id="UP001161691">
    <property type="component" value="Unassembled WGS sequence"/>
</dbReference>
<evidence type="ECO:0000256" key="4">
    <source>
        <dbReference type="ARBA" id="ARBA00022723"/>
    </source>
</evidence>
<comment type="cofactor">
    <cofactor evidence="1">
        <name>Ca(2+)</name>
        <dbReference type="ChEBI" id="CHEBI:29108"/>
    </cofactor>
</comment>
<reference evidence="12" key="1">
    <citation type="submission" date="2023-04" db="EMBL/GenBank/DDBJ databases">
        <title>Comparative genomic analysis of Cohnella hashimotonis sp. nov., isolated from the International Space Station.</title>
        <authorList>
            <person name="Venkateswaran K."/>
            <person name="Simpson A."/>
        </authorList>
    </citation>
    <scope>NUCLEOTIDE SEQUENCE</scope>
    <source>
        <strain evidence="12">F6_2S_P_1</strain>
    </source>
</reference>
<proteinExistence type="inferred from homology"/>
<dbReference type="SMART" id="SM00710">
    <property type="entry name" value="PbH1"/>
    <property type="match status" value="24"/>
</dbReference>
<dbReference type="SUPFAM" id="SSF51126">
    <property type="entry name" value="Pectin lyase-like"/>
    <property type="match status" value="6"/>
</dbReference>
<feature type="region of interest" description="Disordered" evidence="9">
    <location>
        <begin position="2109"/>
        <end position="2178"/>
    </location>
</feature>
<dbReference type="Pfam" id="PF07602">
    <property type="entry name" value="DUF1565"/>
    <property type="match status" value="2"/>
</dbReference>
<feature type="compositionally biased region" description="Gly residues" evidence="9">
    <location>
        <begin position="2144"/>
        <end position="2158"/>
    </location>
</feature>
<dbReference type="NCBIfam" id="NF041518">
    <property type="entry name" value="choice_anch_Q"/>
    <property type="match status" value="1"/>
</dbReference>
<evidence type="ECO:0000256" key="6">
    <source>
        <dbReference type="ARBA" id="ARBA00022837"/>
    </source>
</evidence>
<evidence type="ECO:0000256" key="5">
    <source>
        <dbReference type="ARBA" id="ARBA00022729"/>
    </source>
</evidence>
<feature type="domain" description="SLH" evidence="11">
    <location>
        <begin position="2514"/>
        <end position="2575"/>
    </location>
</feature>
<dbReference type="InterPro" id="IPR006626">
    <property type="entry name" value="PbH1"/>
</dbReference>
<evidence type="ECO:0000256" key="7">
    <source>
        <dbReference type="ARBA" id="ARBA00023239"/>
    </source>
</evidence>
<evidence type="ECO:0000259" key="11">
    <source>
        <dbReference type="PROSITE" id="PS51272"/>
    </source>
</evidence>
<accession>A0ABT6TE01</accession>
<feature type="signal peptide" evidence="10">
    <location>
        <begin position="1"/>
        <end position="25"/>
    </location>
</feature>
<feature type="chain" id="PRO_5045722663" evidence="10">
    <location>
        <begin position="26"/>
        <end position="2575"/>
    </location>
</feature>
<evidence type="ECO:0000256" key="8">
    <source>
        <dbReference type="ARBA" id="ARBA00038263"/>
    </source>
</evidence>
<feature type="compositionally biased region" description="Basic and acidic residues" evidence="9">
    <location>
        <begin position="1037"/>
        <end position="1050"/>
    </location>
</feature>
<dbReference type="Gene3D" id="2.160.20.10">
    <property type="entry name" value="Single-stranded right-handed beta-helix, Pectin lyase-like"/>
    <property type="match status" value="7"/>
</dbReference>
<feature type="compositionally biased region" description="Low complexity" evidence="9">
    <location>
        <begin position="2129"/>
        <end position="2140"/>
    </location>
</feature>
<gene>
    <name evidence="12" type="ORF">KB449_08725</name>
</gene>
<keyword evidence="5 10" id="KW-0732">Signal</keyword>
<dbReference type="InterPro" id="IPR022441">
    <property type="entry name" value="Para_beta_helix_rpt-2"/>
</dbReference>
<dbReference type="RefSeq" id="WP_282908003.1">
    <property type="nucleotide sequence ID" value="NZ_JAGRPV010000001.1"/>
</dbReference>
<feature type="compositionally biased region" description="Basic and acidic residues" evidence="9">
    <location>
        <begin position="2159"/>
        <end position="2171"/>
    </location>
</feature>
<dbReference type="Pfam" id="PF13229">
    <property type="entry name" value="Beta_helix"/>
    <property type="match status" value="1"/>
</dbReference>
<evidence type="ECO:0000313" key="13">
    <source>
        <dbReference type="Proteomes" id="UP001161691"/>
    </source>
</evidence>
<dbReference type="NCBIfam" id="TIGR03804">
    <property type="entry name" value="para_beta_helix"/>
    <property type="match status" value="1"/>
</dbReference>
<dbReference type="InterPro" id="IPR011459">
    <property type="entry name" value="DUF1565"/>
</dbReference>